<reference evidence="1" key="2">
    <citation type="submission" date="2023-01" db="EMBL/GenBank/DDBJ databases">
        <title>Draft genome sequence of Sulfitobacter pacificus strain NBRC 109915.</title>
        <authorList>
            <person name="Sun Q."/>
            <person name="Mori K."/>
        </authorList>
    </citation>
    <scope>NUCLEOTIDE SEQUENCE</scope>
    <source>
        <strain evidence="1">NBRC 109915</strain>
    </source>
</reference>
<dbReference type="Proteomes" id="UP001161388">
    <property type="component" value="Unassembled WGS sequence"/>
</dbReference>
<sequence>MTQLHAQPYDISANGFYFESSEEFSNKAGKNRNDYGDLVEEYEIQFIDGDAIDCAVADAVAINQANIGQYFDIADAWSHDDKLRYIIAVGECGYTFDLNKDDPNELDVDIYHLNSLRELAEEFVADGIMGDIPDALLTYFDHDALARDLAVDYSETEIAGQTCIYRCS</sequence>
<name>A0ABQ5VF99_9RHOB</name>
<gene>
    <name evidence="1" type="ORF">GCM10007927_02570</name>
</gene>
<organism evidence="1 2">
    <name type="scientific">Sulfitobacter pacificus</name>
    <dbReference type="NCBI Taxonomy" id="1499314"/>
    <lineage>
        <taxon>Bacteria</taxon>
        <taxon>Pseudomonadati</taxon>
        <taxon>Pseudomonadota</taxon>
        <taxon>Alphaproteobacteria</taxon>
        <taxon>Rhodobacterales</taxon>
        <taxon>Roseobacteraceae</taxon>
        <taxon>Sulfitobacter</taxon>
    </lineage>
</organism>
<protein>
    <recommendedName>
        <fullName evidence="3">Antirestriction protein ArdA</fullName>
    </recommendedName>
</protein>
<comment type="caution">
    <text evidence="1">The sequence shown here is derived from an EMBL/GenBank/DDBJ whole genome shotgun (WGS) entry which is preliminary data.</text>
</comment>
<reference evidence="1" key="1">
    <citation type="journal article" date="2014" name="Int. J. Syst. Evol. Microbiol.">
        <title>Complete genome of a new Firmicutes species belonging to the dominant human colonic microbiota ('Ruminococcus bicirculans') reveals two chromosomes and a selective capacity to utilize plant glucans.</title>
        <authorList>
            <consortium name="NISC Comparative Sequencing Program"/>
            <person name="Wegmann U."/>
            <person name="Louis P."/>
            <person name="Goesmann A."/>
            <person name="Henrissat B."/>
            <person name="Duncan S.H."/>
            <person name="Flint H.J."/>
        </authorList>
    </citation>
    <scope>NUCLEOTIDE SEQUENCE</scope>
    <source>
        <strain evidence="1">NBRC 109915</strain>
    </source>
</reference>
<evidence type="ECO:0000313" key="2">
    <source>
        <dbReference type="Proteomes" id="UP001161388"/>
    </source>
</evidence>
<dbReference type="EMBL" id="BSNL01000001">
    <property type="protein sequence ID" value="GLQ25454.1"/>
    <property type="molecule type" value="Genomic_DNA"/>
</dbReference>
<evidence type="ECO:0008006" key="3">
    <source>
        <dbReference type="Google" id="ProtNLM"/>
    </source>
</evidence>
<keyword evidence="2" id="KW-1185">Reference proteome</keyword>
<proteinExistence type="predicted"/>
<dbReference type="Gene3D" id="1.10.10.1190">
    <property type="entry name" value="Antirestriction protein ArdA, domain 3"/>
    <property type="match status" value="1"/>
</dbReference>
<dbReference type="InterPro" id="IPR041893">
    <property type="entry name" value="ArdA_dom3"/>
</dbReference>
<accession>A0ABQ5VF99</accession>
<evidence type="ECO:0000313" key="1">
    <source>
        <dbReference type="EMBL" id="GLQ25454.1"/>
    </source>
</evidence>
<dbReference type="RefSeq" id="WP_284369791.1">
    <property type="nucleotide sequence ID" value="NZ_BSNL01000001.1"/>
</dbReference>